<organism evidence="1 2">
    <name type="scientific">Paramecium octaurelia</name>
    <dbReference type="NCBI Taxonomy" id="43137"/>
    <lineage>
        <taxon>Eukaryota</taxon>
        <taxon>Sar</taxon>
        <taxon>Alveolata</taxon>
        <taxon>Ciliophora</taxon>
        <taxon>Intramacronucleata</taxon>
        <taxon>Oligohymenophorea</taxon>
        <taxon>Peniculida</taxon>
        <taxon>Parameciidae</taxon>
        <taxon>Paramecium</taxon>
    </lineage>
</organism>
<accession>A0A8S1T258</accession>
<dbReference type="AlphaFoldDB" id="A0A8S1T258"/>
<keyword evidence="2" id="KW-1185">Reference proteome</keyword>
<sequence length="37" mass="4368">MAKIQCTLQVKYAQIYTLYEYCKLLLLTARQGIILFI</sequence>
<comment type="caution">
    <text evidence="1">The sequence shown here is derived from an EMBL/GenBank/DDBJ whole genome shotgun (WGS) entry which is preliminary data.</text>
</comment>
<evidence type="ECO:0000313" key="1">
    <source>
        <dbReference type="EMBL" id="CAD8146580.1"/>
    </source>
</evidence>
<name>A0A8S1T258_PAROT</name>
<protein>
    <submittedName>
        <fullName evidence="1">Uncharacterized protein</fullName>
    </submittedName>
</protein>
<evidence type="ECO:0000313" key="2">
    <source>
        <dbReference type="Proteomes" id="UP000683925"/>
    </source>
</evidence>
<gene>
    <name evidence="1" type="ORF">POCTA_138.1.T0180376</name>
</gene>
<reference evidence="1" key="1">
    <citation type="submission" date="2021-01" db="EMBL/GenBank/DDBJ databases">
        <authorList>
            <consortium name="Genoscope - CEA"/>
            <person name="William W."/>
        </authorList>
    </citation>
    <scope>NUCLEOTIDE SEQUENCE</scope>
</reference>
<dbReference type="EMBL" id="CAJJDP010000018">
    <property type="protein sequence ID" value="CAD8146580.1"/>
    <property type="molecule type" value="Genomic_DNA"/>
</dbReference>
<dbReference type="Proteomes" id="UP000683925">
    <property type="component" value="Unassembled WGS sequence"/>
</dbReference>
<proteinExistence type="predicted"/>